<gene>
    <name evidence="1" type="ORF">FME351_LOCUS23293</name>
    <name evidence="2" type="ORF">TSG867_LOCUS9555</name>
</gene>
<dbReference type="EMBL" id="CAJOBQ010000421">
    <property type="protein sequence ID" value="CAF4351247.1"/>
    <property type="molecule type" value="Genomic_DNA"/>
</dbReference>
<dbReference type="AlphaFoldDB" id="A0A818Q278"/>
<dbReference type="Proteomes" id="UP000663869">
    <property type="component" value="Unassembled WGS sequence"/>
</dbReference>
<comment type="caution">
    <text evidence="1">The sequence shown here is derived from an EMBL/GenBank/DDBJ whole genome shotgun (WGS) entry which is preliminary data.</text>
</comment>
<evidence type="ECO:0000313" key="3">
    <source>
        <dbReference type="Proteomes" id="UP000663869"/>
    </source>
</evidence>
<reference evidence="1" key="1">
    <citation type="submission" date="2021-02" db="EMBL/GenBank/DDBJ databases">
        <authorList>
            <person name="Nowell W R."/>
        </authorList>
    </citation>
    <scope>NUCLEOTIDE SEQUENCE</scope>
</reference>
<accession>A0A818Q278</accession>
<dbReference type="EMBL" id="CAJNYU010003045">
    <property type="protein sequence ID" value="CAF3628050.1"/>
    <property type="molecule type" value="Genomic_DNA"/>
</dbReference>
<proteinExistence type="predicted"/>
<sequence length="67" mass="7365">MIFAINTGLIVDEDLRLTISKNELLQKCEILSAVATVTGVSVALDVPIGEILFSFEEISNYFQCKTV</sequence>
<name>A0A818Q278_9BILA</name>
<evidence type="ECO:0000313" key="1">
    <source>
        <dbReference type="EMBL" id="CAF3628050.1"/>
    </source>
</evidence>
<protein>
    <submittedName>
        <fullName evidence="1">Uncharacterized protein</fullName>
    </submittedName>
</protein>
<organism evidence="1 3">
    <name type="scientific">Rotaria socialis</name>
    <dbReference type="NCBI Taxonomy" id="392032"/>
    <lineage>
        <taxon>Eukaryota</taxon>
        <taxon>Metazoa</taxon>
        <taxon>Spiralia</taxon>
        <taxon>Gnathifera</taxon>
        <taxon>Rotifera</taxon>
        <taxon>Eurotatoria</taxon>
        <taxon>Bdelloidea</taxon>
        <taxon>Philodinida</taxon>
        <taxon>Philodinidae</taxon>
        <taxon>Rotaria</taxon>
    </lineage>
</organism>
<evidence type="ECO:0000313" key="2">
    <source>
        <dbReference type="EMBL" id="CAF4351247.1"/>
    </source>
</evidence>
<feature type="non-terminal residue" evidence="1">
    <location>
        <position position="1"/>
    </location>
</feature>
<dbReference type="Proteomes" id="UP000663862">
    <property type="component" value="Unassembled WGS sequence"/>
</dbReference>